<evidence type="ECO:0000313" key="3">
    <source>
        <dbReference type="Proteomes" id="UP000663836"/>
    </source>
</evidence>
<organism evidence="2 3">
    <name type="scientific">Rotaria sordida</name>
    <dbReference type="NCBI Taxonomy" id="392033"/>
    <lineage>
        <taxon>Eukaryota</taxon>
        <taxon>Metazoa</taxon>
        <taxon>Spiralia</taxon>
        <taxon>Gnathifera</taxon>
        <taxon>Rotifera</taxon>
        <taxon>Eurotatoria</taxon>
        <taxon>Bdelloidea</taxon>
        <taxon>Philodinida</taxon>
        <taxon>Philodinidae</taxon>
        <taxon>Rotaria</taxon>
    </lineage>
</organism>
<reference evidence="2" key="1">
    <citation type="submission" date="2021-02" db="EMBL/GenBank/DDBJ databases">
        <authorList>
            <person name="Nowell W R."/>
        </authorList>
    </citation>
    <scope>NUCLEOTIDE SEQUENCE</scope>
</reference>
<comment type="caution">
    <text evidence="2">The sequence shown here is derived from an EMBL/GenBank/DDBJ whole genome shotgun (WGS) entry which is preliminary data.</text>
</comment>
<evidence type="ECO:0000313" key="1">
    <source>
        <dbReference type="EMBL" id="CAF0758723.1"/>
    </source>
</evidence>
<dbReference type="EMBL" id="CAJOBD010000430">
    <property type="protein sequence ID" value="CAF3667326.1"/>
    <property type="molecule type" value="Genomic_DNA"/>
</dbReference>
<proteinExistence type="predicted"/>
<dbReference type="Proteomes" id="UP000663864">
    <property type="component" value="Unassembled WGS sequence"/>
</dbReference>
<protein>
    <submittedName>
        <fullName evidence="2">Uncharacterized protein</fullName>
    </submittedName>
</protein>
<dbReference type="AlphaFoldDB" id="A0A818SBI5"/>
<dbReference type="Proteomes" id="UP000663836">
    <property type="component" value="Unassembled WGS sequence"/>
</dbReference>
<evidence type="ECO:0000313" key="2">
    <source>
        <dbReference type="EMBL" id="CAF3667326.1"/>
    </source>
</evidence>
<accession>A0A818SBI5</accession>
<sequence length="429" mass="48204">MQDQQLFSNQIHLQRKQIIPKQETESDESNTKILIDNEFDSRINLSTLSTSSHSSPNNIEEQTTSISSEALKHTNSISYPPLTITGVPAFTSHSSPAIVHFLRSLANAHPTLPRISDTLWRLNNKNQLLLCAPTRDVFSLLFTNTYPSTIGTSTIQVTPPCGLPAQLSLLLLNVSCYLDAKYLLEEIQKQFRSVKYLHRIRTSSNTNNSTLIRIDFEIAQECNQCLQAQYLPVLNVHERLPPVTPISSRSIPSIAPHHTTENTTNTIAPKSTSTTVIVPQSSRSISNFIDFMQTIVKSFEDLLSNFAKQMTNLTVLSIIQEHKIDYVSSLIEKIMLPSFMLITETLLALVHLILDSSMHVNQKETISNQLQKTSMFLNTTYEQHQSFKKSLKQPRKLMIDNNIMNLCANHSLSDTSTATNTISIFSSTS</sequence>
<dbReference type="EMBL" id="CAJNOT010000003">
    <property type="protein sequence ID" value="CAF0758723.1"/>
    <property type="molecule type" value="Genomic_DNA"/>
</dbReference>
<name>A0A818SBI5_9BILA</name>
<gene>
    <name evidence="2" type="ORF">JBS370_LOCUS7298</name>
    <name evidence="1" type="ORF">ZHD862_LOCUS207</name>
</gene>